<name>A0A165Z5A5_9HYPH</name>
<comment type="similarity">
    <text evidence="1">Belongs to the thioesterase PaaI family.</text>
</comment>
<dbReference type="STRING" id="989403.SAMN05421798_102361"/>
<dbReference type="EC" id="3.1.2.-" evidence="4"/>
<feature type="domain" description="Thioesterase" evidence="3">
    <location>
        <begin position="54"/>
        <end position="130"/>
    </location>
</feature>
<dbReference type="InterPro" id="IPR039298">
    <property type="entry name" value="ACOT13"/>
</dbReference>
<comment type="caution">
    <text evidence="4">The sequence shown here is derived from an EMBL/GenBank/DDBJ whole genome shotgun (WGS) entry which is preliminary data.</text>
</comment>
<evidence type="ECO:0000313" key="4">
    <source>
        <dbReference type="EMBL" id="KZL19522.1"/>
    </source>
</evidence>
<accession>A0A165Z5A5</accession>
<dbReference type="CDD" id="cd03443">
    <property type="entry name" value="PaaI_thioesterase"/>
    <property type="match status" value="1"/>
</dbReference>
<protein>
    <submittedName>
        <fullName evidence="4">Acyl-coenzyme A thioesterase PaaI</fullName>
        <ecNumber evidence="4">3.1.2.-</ecNumber>
    </submittedName>
</protein>
<dbReference type="SUPFAM" id="SSF54637">
    <property type="entry name" value="Thioesterase/thiol ester dehydrase-isomerase"/>
    <property type="match status" value="1"/>
</dbReference>
<dbReference type="NCBIfam" id="TIGR00369">
    <property type="entry name" value="unchar_dom_1"/>
    <property type="match status" value="1"/>
</dbReference>
<dbReference type="Proteomes" id="UP000076577">
    <property type="component" value="Unassembled WGS sequence"/>
</dbReference>
<dbReference type="AlphaFoldDB" id="A0A165Z5A5"/>
<evidence type="ECO:0000259" key="3">
    <source>
        <dbReference type="Pfam" id="PF03061"/>
    </source>
</evidence>
<dbReference type="PANTHER" id="PTHR21660">
    <property type="entry name" value="THIOESTERASE SUPERFAMILY MEMBER-RELATED"/>
    <property type="match status" value="1"/>
</dbReference>
<dbReference type="InterPro" id="IPR003736">
    <property type="entry name" value="PAAI_dom"/>
</dbReference>
<gene>
    <name evidence="4" type="primary">paaI_1</name>
    <name evidence="4" type="ORF">PsAD2_01800</name>
</gene>
<evidence type="ECO:0000256" key="1">
    <source>
        <dbReference type="ARBA" id="ARBA00008324"/>
    </source>
</evidence>
<dbReference type="Gene3D" id="3.10.129.10">
    <property type="entry name" value="Hotdog Thioesterase"/>
    <property type="match status" value="1"/>
</dbReference>
<dbReference type="PANTHER" id="PTHR21660:SF1">
    <property type="entry name" value="ACYL-COENZYME A THIOESTERASE 13"/>
    <property type="match status" value="1"/>
</dbReference>
<dbReference type="RefSeq" id="WP_068005005.1">
    <property type="nucleotide sequence ID" value="NZ_FOFM01000002.1"/>
</dbReference>
<sequence>MDARVISGLDFLQSLKKTGNRPAMAVTMNVDMDRIEDGFVRMTCTPTNDHVNPGGTVHGGYAATALDTVISLAVQTKLKDAFSFRGTSEINVKYIRPISVGQALYAEARVISMTRQTGISVGEIIDENGKIYAYASGTVMIKPED</sequence>
<dbReference type="EMBL" id="LMCB01000013">
    <property type="protein sequence ID" value="KZL19522.1"/>
    <property type="molecule type" value="Genomic_DNA"/>
</dbReference>
<keyword evidence="5" id="KW-1185">Reference proteome</keyword>
<dbReference type="Pfam" id="PF03061">
    <property type="entry name" value="4HBT"/>
    <property type="match status" value="1"/>
</dbReference>
<dbReference type="InterPro" id="IPR006683">
    <property type="entry name" value="Thioestr_dom"/>
</dbReference>
<evidence type="ECO:0000313" key="5">
    <source>
        <dbReference type="Proteomes" id="UP000076577"/>
    </source>
</evidence>
<dbReference type="OrthoDB" id="9813282at2"/>
<dbReference type="GO" id="GO:0047617">
    <property type="term" value="F:fatty acyl-CoA hydrolase activity"/>
    <property type="evidence" value="ECO:0007669"/>
    <property type="project" value="InterPro"/>
</dbReference>
<organism evidence="4 5">
    <name type="scientific">Pseudovibrio axinellae</name>
    <dbReference type="NCBI Taxonomy" id="989403"/>
    <lineage>
        <taxon>Bacteria</taxon>
        <taxon>Pseudomonadati</taxon>
        <taxon>Pseudomonadota</taxon>
        <taxon>Alphaproteobacteria</taxon>
        <taxon>Hyphomicrobiales</taxon>
        <taxon>Stappiaceae</taxon>
        <taxon>Pseudovibrio</taxon>
    </lineage>
</organism>
<dbReference type="InterPro" id="IPR029069">
    <property type="entry name" value="HotDog_dom_sf"/>
</dbReference>
<dbReference type="PATRIC" id="fig|989403.3.peg.1925"/>
<proteinExistence type="inferred from homology"/>
<keyword evidence="2 4" id="KW-0378">Hydrolase</keyword>
<reference evidence="4 5" key="1">
    <citation type="journal article" date="2016" name="Front. Microbiol.">
        <title>Comparative Genomic Analysis Reveals a Diverse Repertoire of Genes Involved in Prokaryote-Eukaryote Interactions within the Pseudovibrio Genus.</title>
        <authorList>
            <person name="Romano S."/>
            <person name="Fernandez-Guerra A."/>
            <person name="Reen F.J."/>
            <person name="Glockner F.O."/>
            <person name="Crowley S.P."/>
            <person name="O'Sullivan O."/>
            <person name="Cotter P.D."/>
            <person name="Adams C."/>
            <person name="Dobson A.D."/>
            <person name="O'Gara F."/>
        </authorList>
    </citation>
    <scope>NUCLEOTIDE SEQUENCE [LARGE SCALE GENOMIC DNA]</scope>
    <source>
        <strain evidence="4 5">Ad2</strain>
    </source>
</reference>
<evidence type="ECO:0000256" key="2">
    <source>
        <dbReference type="ARBA" id="ARBA00022801"/>
    </source>
</evidence>